<dbReference type="Gene3D" id="2.60.40.3250">
    <property type="entry name" value="Peptidase M64, N-terminal domain"/>
    <property type="match status" value="1"/>
</dbReference>
<name>A0ABY6LZS1_9FLAO</name>
<dbReference type="InterPro" id="IPR038171">
    <property type="entry name" value="M64_N_sf"/>
</dbReference>
<sequence length="425" mass="48204">MKKFLPFLCFLFCVISHAQSFNTNFKNQSLRFDFLLSGNVHQTTVDLTAVQKVKKWNGRRVNLTTNALQGDAEINVYDAQSNKLIYTQSFSTLYQEWLTQTQAQTEVFTTEQVLYIPSPKHDFVVQVNFFENNVPVQVFKQSFTTKQIKKIKPLTTTYPIEVKQINKAKGTKSPINFTIVAEGFTADEKDVFFAAANRAVQALFAYPSFKKYKNQFAIQAVFVASQDAGVTIPSKNIFKNTIAQTTFDTFNSERYLTTNKVFKMHDVLVNRPTDHLLIIANSNQYGGAGIYNAYTLVTLFDKTFDAVVVHELGHSFAGLGDEYFYANDIFSDNAHKNEVEPWVKNNTTLVDFESKWQAKLDASTPVPTPYTAENKNKVGVYVGIEGGKVYIPHQDCRMHTNTATDFCSVCIDAIEELILHYTQQN</sequence>
<dbReference type="InterPro" id="IPR032625">
    <property type="entry name" value="M64_N"/>
</dbReference>
<dbReference type="Gene3D" id="3.40.390.10">
    <property type="entry name" value="Collagenase (Catalytic Domain)"/>
    <property type="match status" value="1"/>
</dbReference>
<reference evidence="3" key="1">
    <citation type="submission" date="2021-08" db="EMBL/GenBank/DDBJ databases">
        <title>Flavobacterium sp. strain CC-SYL302.</title>
        <authorList>
            <person name="Lin S.-Y."/>
            <person name="Lee T.-H."/>
            <person name="Young C.-C."/>
        </authorList>
    </citation>
    <scope>NUCLEOTIDE SEQUENCE</scope>
    <source>
        <strain evidence="3">CC-SYL302</strain>
    </source>
</reference>
<dbReference type="EMBL" id="CP081495">
    <property type="protein sequence ID" value="UYW01739.1"/>
    <property type="molecule type" value="Genomic_DNA"/>
</dbReference>
<keyword evidence="4" id="KW-1185">Reference proteome</keyword>
<gene>
    <name evidence="3" type="ORF">K5I29_02105</name>
</gene>
<protein>
    <submittedName>
        <fullName evidence="3">IgA Peptidase M64</fullName>
    </submittedName>
</protein>
<dbReference type="InterPro" id="IPR024079">
    <property type="entry name" value="MetalloPept_cat_dom_sf"/>
</dbReference>
<organism evidence="3 4">
    <name type="scientific">Flavobacterium agricola</name>
    <dbReference type="NCBI Taxonomy" id="2870839"/>
    <lineage>
        <taxon>Bacteria</taxon>
        <taxon>Pseudomonadati</taxon>
        <taxon>Bacteroidota</taxon>
        <taxon>Flavobacteriia</taxon>
        <taxon>Flavobacteriales</taxon>
        <taxon>Flavobacteriaceae</taxon>
        <taxon>Flavobacterium</taxon>
    </lineage>
</organism>
<feature type="chain" id="PRO_5045779468" evidence="1">
    <location>
        <begin position="19"/>
        <end position="425"/>
    </location>
</feature>
<feature type="signal peptide" evidence="1">
    <location>
        <begin position="1"/>
        <end position="18"/>
    </location>
</feature>
<dbReference type="Pfam" id="PF09471">
    <property type="entry name" value="Peptidase_M64"/>
    <property type="match status" value="1"/>
</dbReference>
<evidence type="ECO:0000259" key="2">
    <source>
        <dbReference type="Pfam" id="PF16217"/>
    </source>
</evidence>
<evidence type="ECO:0000313" key="4">
    <source>
        <dbReference type="Proteomes" id="UP001163328"/>
    </source>
</evidence>
<evidence type="ECO:0000256" key="1">
    <source>
        <dbReference type="SAM" id="SignalP"/>
    </source>
</evidence>
<evidence type="ECO:0000313" key="3">
    <source>
        <dbReference type="EMBL" id="UYW01739.1"/>
    </source>
</evidence>
<accession>A0ABY6LZS1</accession>
<keyword evidence="1" id="KW-0732">Signal</keyword>
<dbReference type="Proteomes" id="UP001163328">
    <property type="component" value="Chromosome"/>
</dbReference>
<dbReference type="Pfam" id="PF16217">
    <property type="entry name" value="M64_N"/>
    <property type="match status" value="1"/>
</dbReference>
<dbReference type="InterPro" id="IPR019026">
    <property type="entry name" value="Peptidase_M64_IgA"/>
</dbReference>
<proteinExistence type="predicted"/>
<feature type="domain" description="Peptidase M64 N-terminal" evidence="2">
    <location>
        <begin position="21"/>
        <end position="133"/>
    </location>
</feature>
<dbReference type="RefSeq" id="WP_264434211.1">
    <property type="nucleotide sequence ID" value="NZ_CP081495.1"/>
</dbReference>